<dbReference type="Pfam" id="PF13420">
    <property type="entry name" value="Acetyltransf_4"/>
    <property type="match status" value="1"/>
</dbReference>
<accession>A0A0D1BXY7</accession>
<dbReference type="AlphaFoldDB" id="A0A0D1BXY7"/>
<dbReference type="HOGENOM" id="CLU_1608018_0_0_9"/>
<dbReference type="Gene3D" id="3.40.630.30">
    <property type="match status" value="1"/>
</dbReference>
<name>A0A0D1BXY7_CLOBO</name>
<dbReference type="EMBL" id="JXSU01000007">
    <property type="protein sequence ID" value="KIS24792.1"/>
    <property type="molecule type" value="Genomic_DNA"/>
</dbReference>
<dbReference type="PATRIC" id="fig|1379739.3.peg.3361"/>
<sequence>MLDIKLKYKDIEIVNIEKENIEDIFYMMKSNENEVNVDYHPLTKVEELEDTFIEYYLSECEFFIKIMYRSYLVGLIKGRAEFKNPNEIWILYFFKNRYKLEDREWYNIIHNLEIYFFKQYGIDDFYVVVNNNNLNLINIFKKNGFSISRIYEKNKYDNINNNEIVLKKLRHVNRIKYYI</sequence>
<dbReference type="InterPro" id="IPR016181">
    <property type="entry name" value="Acyl_CoA_acyltransferase"/>
</dbReference>
<proteinExistence type="predicted"/>
<evidence type="ECO:0000313" key="1">
    <source>
        <dbReference type="EMBL" id="KIS24792.1"/>
    </source>
</evidence>
<protein>
    <recommendedName>
        <fullName evidence="3">GNAT family acetyltransferase</fullName>
    </recommendedName>
</protein>
<dbReference type="OrthoDB" id="1952641at2"/>
<evidence type="ECO:0008006" key="3">
    <source>
        <dbReference type="Google" id="ProtNLM"/>
    </source>
</evidence>
<evidence type="ECO:0000313" key="2">
    <source>
        <dbReference type="Proteomes" id="UP000032250"/>
    </source>
</evidence>
<dbReference type="Proteomes" id="UP000032250">
    <property type="component" value="Unassembled WGS sequence"/>
</dbReference>
<comment type="caution">
    <text evidence="1">The sequence shown here is derived from an EMBL/GenBank/DDBJ whole genome shotgun (WGS) entry which is preliminary data.</text>
</comment>
<reference evidence="1 2" key="1">
    <citation type="submission" date="2014-06" db="EMBL/GenBank/DDBJ databases">
        <title>Genome characterization of distinct group I Clostridium botulinum lineages.</title>
        <authorList>
            <person name="Giordani F."/>
            <person name="Anselmo A."/>
            <person name="Fillo S."/>
            <person name="Palozzi A.M."/>
            <person name="Fortunato A."/>
            <person name="Gentile B."/>
            <person name="Ciammaruconi A."/>
            <person name="Anniballi F."/>
            <person name="De Medici D."/>
            <person name="Lista F."/>
        </authorList>
    </citation>
    <scope>NUCLEOTIDE SEQUENCE [LARGE SCALE GENOMIC DNA]</scope>
    <source>
        <strain evidence="1 2">B2 450</strain>
    </source>
</reference>
<organism evidence="1 2">
    <name type="scientific">Clostridium botulinum B2 450</name>
    <dbReference type="NCBI Taxonomy" id="1379739"/>
    <lineage>
        <taxon>Bacteria</taxon>
        <taxon>Bacillati</taxon>
        <taxon>Bacillota</taxon>
        <taxon>Clostridia</taxon>
        <taxon>Eubacteriales</taxon>
        <taxon>Clostridiaceae</taxon>
        <taxon>Clostridium</taxon>
    </lineage>
</organism>
<dbReference type="RefSeq" id="WP_043032256.1">
    <property type="nucleotide sequence ID" value="NZ_JXSU01000007.1"/>
</dbReference>
<dbReference type="SUPFAM" id="SSF55729">
    <property type="entry name" value="Acyl-CoA N-acyltransferases (Nat)"/>
    <property type="match status" value="1"/>
</dbReference>
<gene>
    <name evidence="1" type="ORF">N495_14825</name>
</gene>